<protein>
    <submittedName>
        <fullName evidence="1">Uncharacterized protein</fullName>
    </submittedName>
</protein>
<organism evidence="1">
    <name type="scientific">Calcidiscus leptoporus</name>
    <dbReference type="NCBI Taxonomy" id="127549"/>
    <lineage>
        <taxon>Eukaryota</taxon>
        <taxon>Haptista</taxon>
        <taxon>Haptophyta</taxon>
        <taxon>Prymnesiophyceae</taxon>
        <taxon>Coccolithales</taxon>
        <taxon>Calcidiscaceae</taxon>
        <taxon>Calcidiscus</taxon>
    </lineage>
</organism>
<name>A0A7S0NSR8_9EUKA</name>
<dbReference type="AlphaFoldDB" id="A0A7S0NSR8"/>
<evidence type="ECO:0000313" key="1">
    <source>
        <dbReference type="EMBL" id="CAD8530795.1"/>
    </source>
</evidence>
<gene>
    <name evidence="1" type="ORF">CLEP1334_LOCUS6047</name>
</gene>
<accession>A0A7S0NSR8</accession>
<sequence length="132" mass="14690">MLSVADVLLQDVQTGVRYPLVASWAKHIVPLGSRLLVSDRKGRLSEENKLMGLPQAAWRTQRWRSFEGVRFGYCRSTLYMSQVREPSPHTMAPFVPRPIADPMFGSGGYPKCMSRGECLAGAAGMECDEANR</sequence>
<reference evidence="1" key="1">
    <citation type="submission" date="2021-01" db="EMBL/GenBank/DDBJ databases">
        <authorList>
            <person name="Corre E."/>
            <person name="Pelletier E."/>
            <person name="Niang G."/>
            <person name="Scheremetjew M."/>
            <person name="Finn R."/>
            <person name="Kale V."/>
            <person name="Holt S."/>
            <person name="Cochrane G."/>
            <person name="Meng A."/>
            <person name="Brown T."/>
            <person name="Cohen L."/>
        </authorList>
    </citation>
    <scope>NUCLEOTIDE SEQUENCE</scope>
    <source>
        <strain evidence="1">RCC1130</strain>
    </source>
</reference>
<dbReference type="EMBL" id="HBER01012121">
    <property type="protein sequence ID" value="CAD8530795.1"/>
    <property type="molecule type" value="Transcribed_RNA"/>
</dbReference>
<proteinExistence type="predicted"/>